<organism evidence="2 3">
    <name type="scientific">Lacticaseibacillus rhamnosus (strain LMS2-1)</name>
    <dbReference type="NCBI Taxonomy" id="525361"/>
    <lineage>
        <taxon>Bacteria</taxon>
        <taxon>Bacillati</taxon>
        <taxon>Bacillota</taxon>
        <taxon>Bacilli</taxon>
        <taxon>Lactobacillales</taxon>
        <taxon>Lactobacillaceae</taxon>
        <taxon>Lacticaseibacillus</taxon>
    </lineage>
</organism>
<protein>
    <submittedName>
        <fullName evidence="2">Uncharacterized protein</fullName>
    </submittedName>
</protein>
<gene>
    <name evidence="2" type="ORF">HMPREF0539_0568</name>
</gene>
<dbReference type="Proteomes" id="UP000004525">
    <property type="component" value="Unassembled WGS sequence"/>
</dbReference>
<dbReference type="HOGENOM" id="CLU_3235342_0_0_9"/>
<keyword evidence="3" id="KW-1185">Reference proteome</keyword>
<evidence type="ECO:0000256" key="1">
    <source>
        <dbReference type="SAM" id="MobiDB-lite"/>
    </source>
</evidence>
<reference evidence="2" key="1">
    <citation type="submission" date="2009-01" db="EMBL/GenBank/DDBJ databases">
        <authorList>
            <person name="Qin X."/>
            <person name="Bachman B."/>
            <person name="Battles P."/>
            <person name="Bell A."/>
            <person name="Bess C."/>
            <person name="Bickham C."/>
            <person name="Chaboub L."/>
            <person name="Chen D."/>
            <person name="Coyle M."/>
            <person name="Deiros D.R."/>
            <person name="Dinh H."/>
            <person name="Forbes L."/>
            <person name="Fowler G."/>
            <person name="Francisco L."/>
            <person name="Fu Q."/>
            <person name="Gubbala S."/>
            <person name="Hale W."/>
            <person name="Han Y."/>
            <person name="Hemphill L."/>
            <person name="Highlander S.K."/>
            <person name="Hirani K."/>
            <person name="Hogues M."/>
            <person name="Jackson L."/>
            <person name="Jakkamsetti A."/>
            <person name="Javaid M."/>
            <person name="Jiang H."/>
            <person name="Korchina V."/>
            <person name="Kovar C."/>
            <person name="Lara F."/>
            <person name="Lee S."/>
            <person name="Mata R."/>
            <person name="Mathew T."/>
            <person name="Moen C."/>
            <person name="Morales K."/>
            <person name="Munidasa M."/>
            <person name="Nazareth L."/>
            <person name="Ngo R."/>
            <person name="Nguyen L."/>
            <person name="Okwuonu G."/>
            <person name="Ongeri F."/>
            <person name="Patil S."/>
            <person name="Petrosino J."/>
            <person name="Pham C."/>
            <person name="Pham P."/>
            <person name="Pu L.-L."/>
            <person name="Puazo M."/>
            <person name="Raj R."/>
            <person name="Reid J."/>
            <person name="Rouhana J."/>
            <person name="Saada N."/>
            <person name="Shang Y."/>
            <person name="Simmons D."/>
            <person name="Thornton R."/>
            <person name="Warren J."/>
            <person name="Weissenberger G."/>
            <person name="Zhang J."/>
            <person name="Zhang L."/>
            <person name="Zhou C."/>
            <person name="Zhu D."/>
            <person name="Muzny D."/>
            <person name="Worley K."/>
            <person name="Gibbs R."/>
        </authorList>
    </citation>
    <scope>NUCLEOTIDE SEQUENCE [LARGE SCALE GENOMIC DNA]</scope>
    <source>
        <strain evidence="2">LMS2-1</strain>
    </source>
</reference>
<feature type="region of interest" description="Disordered" evidence="1">
    <location>
        <begin position="1"/>
        <end position="43"/>
    </location>
</feature>
<dbReference type="EMBL" id="ACIZ01000022">
    <property type="protein sequence ID" value="EEN81244.1"/>
    <property type="molecule type" value="Genomic_DNA"/>
</dbReference>
<accession>C2JUI4</accession>
<dbReference type="AlphaFoldDB" id="C2JUI4"/>
<evidence type="ECO:0000313" key="3">
    <source>
        <dbReference type="Proteomes" id="UP000004525"/>
    </source>
</evidence>
<comment type="caution">
    <text evidence="2">The sequence shown here is derived from an EMBL/GenBank/DDBJ whole genome shotgun (WGS) entry which is preliminary data.</text>
</comment>
<evidence type="ECO:0000313" key="2">
    <source>
        <dbReference type="EMBL" id="EEN81244.1"/>
    </source>
</evidence>
<proteinExistence type="predicted"/>
<feature type="compositionally biased region" description="Basic and acidic residues" evidence="1">
    <location>
        <begin position="33"/>
        <end position="43"/>
    </location>
</feature>
<sequence>MNGKSGLKAAAASSMNHDKMNVTSTNLRKALLKKTEAKTNGKI</sequence>
<name>C2JUI4_LACRM</name>